<dbReference type="InterPro" id="IPR049326">
    <property type="entry name" value="Rhodopsin_dom_fungi"/>
</dbReference>
<organism evidence="9 10">
    <name type="scientific">Lepraria finkii</name>
    <dbReference type="NCBI Taxonomy" id="1340010"/>
    <lineage>
        <taxon>Eukaryota</taxon>
        <taxon>Fungi</taxon>
        <taxon>Dikarya</taxon>
        <taxon>Ascomycota</taxon>
        <taxon>Pezizomycotina</taxon>
        <taxon>Lecanoromycetes</taxon>
        <taxon>OSLEUM clade</taxon>
        <taxon>Lecanoromycetidae</taxon>
        <taxon>Lecanorales</taxon>
        <taxon>Lecanorineae</taxon>
        <taxon>Stereocaulaceae</taxon>
        <taxon>Lepraria</taxon>
    </lineage>
</organism>
<feature type="transmembrane region" description="Helical" evidence="7">
    <location>
        <begin position="148"/>
        <end position="171"/>
    </location>
</feature>
<comment type="similarity">
    <text evidence="5">Belongs to the SAT4 family.</text>
</comment>
<feature type="region of interest" description="Disordered" evidence="6">
    <location>
        <begin position="351"/>
        <end position="370"/>
    </location>
</feature>
<dbReference type="InterPro" id="IPR052337">
    <property type="entry name" value="SAT4-like"/>
</dbReference>
<feature type="transmembrane region" description="Helical" evidence="7">
    <location>
        <begin position="111"/>
        <end position="136"/>
    </location>
</feature>
<evidence type="ECO:0000256" key="4">
    <source>
        <dbReference type="ARBA" id="ARBA00023136"/>
    </source>
</evidence>
<keyword evidence="4 7" id="KW-0472">Membrane</keyword>
<feature type="transmembrane region" description="Helical" evidence="7">
    <location>
        <begin position="234"/>
        <end position="254"/>
    </location>
</feature>
<name>A0ABR4BEG0_9LECA</name>
<dbReference type="Pfam" id="PF20684">
    <property type="entry name" value="Fung_rhodopsin"/>
    <property type="match status" value="1"/>
</dbReference>
<keyword evidence="3 7" id="KW-1133">Transmembrane helix</keyword>
<feature type="compositionally biased region" description="Polar residues" evidence="6">
    <location>
        <begin position="351"/>
        <end position="364"/>
    </location>
</feature>
<evidence type="ECO:0000259" key="8">
    <source>
        <dbReference type="Pfam" id="PF20684"/>
    </source>
</evidence>
<dbReference type="PANTHER" id="PTHR33048">
    <property type="entry name" value="PTH11-LIKE INTEGRAL MEMBRANE PROTEIN (AFU_ORTHOLOGUE AFUA_5G11245)"/>
    <property type="match status" value="1"/>
</dbReference>
<protein>
    <recommendedName>
        <fullName evidence="8">Rhodopsin domain-containing protein</fullName>
    </recommendedName>
</protein>
<reference evidence="9 10" key="1">
    <citation type="submission" date="2024-09" db="EMBL/GenBank/DDBJ databases">
        <title>Rethinking Asexuality: The Enigmatic Case of Functional Sexual Genes in Lepraria (Stereocaulaceae).</title>
        <authorList>
            <person name="Doellman M."/>
            <person name="Sun Y."/>
            <person name="Barcenas-Pena A."/>
            <person name="Lumbsch H.T."/>
            <person name="Grewe F."/>
        </authorList>
    </citation>
    <scope>NUCLEOTIDE SEQUENCE [LARGE SCALE GENOMIC DNA]</scope>
    <source>
        <strain evidence="9 10">Grewe 0041</strain>
    </source>
</reference>
<evidence type="ECO:0000256" key="6">
    <source>
        <dbReference type="SAM" id="MobiDB-lite"/>
    </source>
</evidence>
<feature type="transmembrane region" description="Helical" evidence="7">
    <location>
        <begin position="200"/>
        <end position="222"/>
    </location>
</feature>
<feature type="domain" description="Rhodopsin" evidence="8">
    <location>
        <begin position="52"/>
        <end position="295"/>
    </location>
</feature>
<evidence type="ECO:0000256" key="2">
    <source>
        <dbReference type="ARBA" id="ARBA00022692"/>
    </source>
</evidence>
<evidence type="ECO:0000256" key="7">
    <source>
        <dbReference type="SAM" id="Phobius"/>
    </source>
</evidence>
<dbReference type="Proteomes" id="UP001590951">
    <property type="component" value="Unassembled WGS sequence"/>
</dbReference>
<feature type="transmembrane region" description="Helical" evidence="7">
    <location>
        <begin position="266"/>
        <end position="295"/>
    </location>
</feature>
<evidence type="ECO:0000256" key="1">
    <source>
        <dbReference type="ARBA" id="ARBA00004141"/>
    </source>
</evidence>
<evidence type="ECO:0000256" key="5">
    <source>
        <dbReference type="ARBA" id="ARBA00038359"/>
    </source>
</evidence>
<dbReference type="EMBL" id="JBHFEH010000009">
    <property type="protein sequence ID" value="KAL2056040.1"/>
    <property type="molecule type" value="Genomic_DNA"/>
</dbReference>
<keyword evidence="10" id="KW-1185">Reference proteome</keyword>
<dbReference type="PANTHER" id="PTHR33048:SF158">
    <property type="entry name" value="MEMBRANE PROTEIN PTH11-LIKE, PUTATIVE-RELATED"/>
    <property type="match status" value="1"/>
</dbReference>
<accession>A0ABR4BEG0</accession>
<comment type="caution">
    <text evidence="9">The sequence shown here is derived from an EMBL/GenBank/DDBJ whole genome shotgun (WGS) entry which is preliminary data.</text>
</comment>
<feature type="transmembrane region" description="Helical" evidence="7">
    <location>
        <begin position="68"/>
        <end position="91"/>
    </location>
</feature>
<evidence type="ECO:0000313" key="10">
    <source>
        <dbReference type="Proteomes" id="UP001590951"/>
    </source>
</evidence>
<feature type="compositionally biased region" description="Polar residues" evidence="6">
    <location>
        <begin position="1"/>
        <end position="13"/>
    </location>
</feature>
<gene>
    <name evidence="9" type="ORF">ABVK25_003682</name>
</gene>
<keyword evidence="2 7" id="KW-0812">Transmembrane</keyword>
<comment type="subcellular location">
    <subcellularLocation>
        <location evidence="1">Membrane</location>
        <topology evidence="1">Multi-pass membrane protein</topology>
    </subcellularLocation>
</comment>
<feature type="region of interest" description="Disordered" evidence="6">
    <location>
        <begin position="1"/>
        <end position="25"/>
    </location>
</feature>
<evidence type="ECO:0000256" key="3">
    <source>
        <dbReference type="ARBA" id="ARBA00022989"/>
    </source>
</evidence>
<evidence type="ECO:0000313" key="9">
    <source>
        <dbReference type="EMBL" id="KAL2056040.1"/>
    </source>
</evidence>
<proteinExistence type="inferred from homology"/>
<feature type="transmembrane region" description="Helical" evidence="7">
    <location>
        <begin position="35"/>
        <end position="56"/>
    </location>
</feature>
<sequence length="397" mass="43325">MASSIPSSSQNEPLSPPPPGQHSDFAHPPSRAPKLYIAASTCLPLILIFAALRFFAKAIIKKKKTWDDLTCTLGLLAAISFISILVAAFSGGADGLHQWDITIRDFSKEQILLSLIIGAIYGPCIWFIKLSLFVLYLEIFGLLRWLRYLAFVGMIITGMFYFGSMVAFLALCSPRNGHSQIAYITALASPQCLKSQPLSIITGAVGVMSDLYLVILPLPAVWSLQLPLRRKIGVSAMFLTGFIACIASIIGLYYRIALTLITANTWAVISTWLISIVEMTAGILVCCMPTTAAVFGQLKGPVSSFLVTSGRGLRSFTKSTSTSHHENLGSTSNLYPPYGDSQDNGQIQYEMQSHGSDPQDTWSECQAEPENVDGFSLEDTRIRKSTEVKVTRGSGRY</sequence>